<protein>
    <recommendedName>
        <fullName evidence="3">Sulfotransferase</fullName>
        <ecNumber evidence="3">2.8.2.-</ecNumber>
    </recommendedName>
</protein>
<dbReference type="PANTHER" id="PTHR11783">
    <property type="entry name" value="SULFOTRANSFERASE SULT"/>
    <property type="match status" value="1"/>
</dbReference>
<evidence type="ECO:0000259" key="4">
    <source>
        <dbReference type="Pfam" id="PF00685"/>
    </source>
</evidence>
<evidence type="ECO:0000256" key="3">
    <source>
        <dbReference type="RuleBase" id="RU361155"/>
    </source>
</evidence>
<evidence type="ECO:0000256" key="1">
    <source>
        <dbReference type="ARBA" id="ARBA00005771"/>
    </source>
</evidence>
<evidence type="ECO:0000256" key="2">
    <source>
        <dbReference type="ARBA" id="ARBA00022679"/>
    </source>
</evidence>
<sequence>MACSSVQTFSQQGVDDAQSETTYTELYERFANLVSSFPSSEGLSNTKLYRHDHGWHCRLVPMVGAMVADACFAARPSDIVVATLPKSGTTWIKSLLYATVHRRQHPPPTTVGSAAVDHPFNTSGPHELVKFFEFQLYTKEKAISTNLDELPDPRLFSTHVPFVSLPRSVVATKPLGCKIVYVCRDPKDHLISQWNFANRFRARDGLEPLPVETAVELFCDGLTPFGPYWDHVLGYWHAHLMDPDKVLFFRYEEMQRDPAAHVRRLAEFVGLPFSSEEEDDGTVDAIVELCSFERMSRMDATKGGRTKLAEGSLPNGAYFRRGVVGDWANHLSAEMARHIDAITEAKFKGCGAASVRANKNPKTESTNPELYQAFANLASSLPTTEGLSNNKLYRHEHGWHCSLAPMVGSIVPRSVVATKPAGCKIVYVCRDLKDHLISGFRVKDGLEPLPIETAVQLFCDGMTPFGPYWDHVLGYWHAHLADPDKVLFFRYEEMQGDPGAHVRKLAEFVGLPFSSEEEDGGTVDAIGAHE</sequence>
<name>A0AAQ3UL07_PASNO</name>
<dbReference type="Pfam" id="PF00685">
    <property type="entry name" value="Sulfotransfer_1"/>
    <property type="match status" value="2"/>
</dbReference>
<accession>A0AAQ3UL07</accession>
<evidence type="ECO:0000313" key="5">
    <source>
        <dbReference type="EMBL" id="WVZ91877.1"/>
    </source>
</evidence>
<evidence type="ECO:0000313" key="6">
    <source>
        <dbReference type="Proteomes" id="UP001341281"/>
    </source>
</evidence>
<dbReference type="SUPFAM" id="SSF52540">
    <property type="entry name" value="P-loop containing nucleoside triphosphate hydrolases"/>
    <property type="match status" value="2"/>
</dbReference>
<gene>
    <name evidence="5" type="ORF">U9M48_037990</name>
</gene>
<keyword evidence="2 3" id="KW-0808">Transferase</keyword>
<feature type="domain" description="Sulfotransferase" evidence="4">
    <location>
        <begin position="422"/>
        <end position="517"/>
    </location>
</feature>
<keyword evidence="6" id="KW-1185">Reference proteome</keyword>
<dbReference type="EC" id="2.8.2.-" evidence="3"/>
<dbReference type="Gene3D" id="3.40.50.300">
    <property type="entry name" value="P-loop containing nucleotide triphosphate hydrolases"/>
    <property type="match status" value="2"/>
</dbReference>
<organism evidence="5 6">
    <name type="scientific">Paspalum notatum var. saurae</name>
    <dbReference type="NCBI Taxonomy" id="547442"/>
    <lineage>
        <taxon>Eukaryota</taxon>
        <taxon>Viridiplantae</taxon>
        <taxon>Streptophyta</taxon>
        <taxon>Embryophyta</taxon>
        <taxon>Tracheophyta</taxon>
        <taxon>Spermatophyta</taxon>
        <taxon>Magnoliopsida</taxon>
        <taxon>Liliopsida</taxon>
        <taxon>Poales</taxon>
        <taxon>Poaceae</taxon>
        <taxon>PACMAD clade</taxon>
        <taxon>Panicoideae</taxon>
        <taxon>Andropogonodae</taxon>
        <taxon>Paspaleae</taxon>
        <taxon>Paspalinae</taxon>
        <taxon>Paspalum</taxon>
    </lineage>
</organism>
<comment type="similarity">
    <text evidence="1 3">Belongs to the sulfotransferase 1 family.</text>
</comment>
<feature type="domain" description="Sulfotransferase" evidence="4">
    <location>
        <begin position="76"/>
        <end position="351"/>
    </location>
</feature>
<dbReference type="InterPro" id="IPR027417">
    <property type="entry name" value="P-loop_NTPase"/>
</dbReference>
<dbReference type="EMBL" id="CP144753">
    <property type="protein sequence ID" value="WVZ91877.1"/>
    <property type="molecule type" value="Genomic_DNA"/>
</dbReference>
<dbReference type="Proteomes" id="UP001341281">
    <property type="component" value="Chromosome 09"/>
</dbReference>
<proteinExistence type="inferred from homology"/>
<dbReference type="GO" id="GO:0008146">
    <property type="term" value="F:sulfotransferase activity"/>
    <property type="evidence" value="ECO:0007669"/>
    <property type="project" value="InterPro"/>
</dbReference>
<dbReference type="AlphaFoldDB" id="A0AAQ3UL07"/>
<dbReference type="InterPro" id="IPR000863">
    <property type="entry name" value="Sulfotransferase_dom"/>
</dbReference>
<reference evidence="5 6" key="1">
    <citation type="submission" date="2024-02" db="EMBL/GenBank/DDBJ databases">
        <title>High-quality chromosome-scale genome assembly of Pensacola bahiagrass (Paspalum notatum Flugge var. saurae).</title>
        <authorList>
            <person name="Vega J.M."/>
            <person name="Podio M."/>
            <person name="Orjuela J."/>
            <person name="Siena L.A."/>
            <person name="Pessino S.C."/>
            <person name="Combes M.C."/>
            <person name="Mariac C."/>
            <person name="Albertini E."/>
            <person name="Pupilli F."/>
            <person name="Ortiz J.P.A."/>
            <person name="Leblanc O."/>
        </authorList>
    </citation>
    <scope>NUCLEOTIDE SEQUENCE [LARGE SCALE GENOMIC DNA]</scope>
    <source>
        <strain evidence="5">R1</strain>
        <tissue evidence="5">Leaf</tissue>
    </source>
</reference>